<protein>
    <recommendedName>
        <fullName evidence="3">C2H2-type domain-containing protein</fullName>
    </recommendedName>
</protein>
<evidence type="ECO:0000313" key="1">
    <source>
        <dbReference type="EMBL" id="KAL1837759.1"/>
    </source>
</evidence>
<keyword evidence="2" id="KW-1185">Reference proteome</keyword>
<accession>A0ABR3V7J1</accession>
<dbReference type="Proteomes" id="UP001583172">
    <property type="component" value="Unassembled WGS sequence"/>
</dbReference>
<proteinExistence type="predicted"/>
<organism evidence="1 2">
    <name type="scientific">Humicola insolens</name>
    <name type="common">Soft-rot fungus</name>
    <dbReference type="NCBI Taxonomy" id="85995"/>
    <lineage>
        <taxon>Eukaryota</taxon>
        <taxon>Fungi</taxon>
        <taxon>Dikarya</taxon>
        <taxon>Ascomycota</taxon>
        <taxon>Pezizomycotina</taxon>
        <taxon>Sordariomycetes</taxon>
        <taxon>Sordariomycetidae</taxon>
        <taxon>Sordariales</taxon>
        <taxon>Chaetomiaceae</taxon>
        <taxon>Mycothermus</taxon>
    </lineage>
</organism>
<gene>
    <name evidence="1" type="ORF">VTJ49DRAFT_3423</name>
</gene>
<dbReference type="EMBL" id="JAZGSY010000265">
    <property type="protein sequence ID" value="KAL1837759.1"/>
    <property type="molecule type" value="Genomic_DNA"/>
</dbReference>
<evidence type="ECO:0000313" key="2">
    <source>
        <dbReference type="Proteomes" id="UP001583172"/>
    </source>
</evidence>
<comment type="caution">
    <text evidence="1">The sequence shown here is derived from an EMBL/GenBank/DDBJ whole genome shotgun (WGS) entry which is preliminary data.</text>
</comment>
<reference evidence="1 2" key="1">
    <citation type="journal article" date="2024" name="Commun. Biol.">
        <title>Comparative genomic analysis of thermophilic fungi reveals convergent evolutionary adaptations and gene losses.</title>
        <authorList>
            <person name="Steindorff A.S."/>
            <person name="Aguilar-Pontes M.V."/>
            <person name="Robinson A.J."/>
            <person name="Andreopoulos B."/>
            <person name="LaButti K."/>
            <person name="Kuo A."/>
            <person name="Mondo S."/>
            <person name="Riley R."/>
            <person name="Otillar R."/>
            <person name="Haridas S."/>
            <person name="Lipzen A."/>
            <person name="Grimwood J."/>
            <person name="Schmutz J."/>
            <person name="Clum A."/>
            <person name="Reid I.D."/>
            <person name="Moisan M.C."/>
            <person name="Butler G."/>
            <person name="Nguyen T.T.M."/>
            <person name="Dewar K."/>
            <person name="Conant G."/>
            <person name="Drula E."/>
            <person name="Henrissat B."/>
            <person name="Hansel C."/>
            <person name="Singer S."/>
            <person name="Hutchinson M.I."/>
            <person name="de Vries R.P."/>
            <person name="Natvig D.O."/>
            <person name="Powell A.J."/>
            <person name="Tsang A."/>
            <person name="Grigoriev I.V."/>
        </authorList>
    </citation>
    <scope>NUCLEOTIDE SEQUENCE [LARGE SCALE GENOMIC DNA]</scope>
    <source>
        <strain evidence="1 2">CBS 620.91</strain>
    </source>
</reference>
<evidence type="ECO:0008006" key="3">
    <source>
        <dbReference type="Google" id="ProtNLM"/>
    </source>
</evidence>
<sequence length="371" mass="41957">MCKIRTVHYTLHDHRRLISMQLFSSPDEDVLVGGSKSRVCNCPPDFASEIPEHADNVRRLRGLSPCSSHHPCCLCHRNVTLCQAYLDKHGLKEHPRTPEGGWTDLDECPNTIWLDHFHKIGALFPEGSFGHLDEDDWHYIPTFPADELFYSDDITQCFPANPDSSALQVDRVIACNGAMSMHTSKLKLKDAIETADNFLDAFENYLTAFAVNQSHFRNKAPLNDDQLHHLMWWCKKSKDTVSQVESAELQTALLYVGVMKYASSTLEALQRLPAPGESIRSRDGRCSLSREQLDHGKLTPREAIAACDGPLKQRDALQTRLMNCILRVLRLRAGRQLSSPPRTSQVLPGHRVMKRSAGRQMAARRPRRNSL</sequence>
<name>A0ABR3V7J1_HUMIN</name>